<evidence type="ECO:0000256" key="3">
    <source>
        <dbReference type="ARBA" id="ARBA00022692"/>
    </source>
</evidence>
<keyword evidence="3 8" id="KW-0812">Transmembrane</keyword>
<sequence>MAKSLLLQVHFTDILWVYSRESISELEELAKSHWTSGYMNTLYYVCGALYSYSPVPNITVKQLKKVDDYCNRQPIVDYQLYPLTTAVMHHPPSCYRYTDRHGKQVTTGTFWKPLELFMRTYNFDSIEYPHKYKSFDYEVLAKLTDNNTIDILPSTLYLWEHLTRSKVLGNRHFRLLVPSPQPVEEEAYISIAFTKQLWIFNFALIFAVSVTLNLSSRGNDQQTMGFIKSWLYVHGSFFYQCHFRVKAKTGMSKLIVMSLMCYGCILVGFYQGRLSSILTINICEPKIETLEDLKSTNLLYIDSKFNKCYLERWANDLEFILKRLKVVDVDLLYLARRNLNTSIVHGGLEHTLNYYLFQQRYLRYPLTHMLDAVIYTTPVSFTVRSNLSYIQQFNRFLGHFMSSGLRDKVEDGSWWEGIYSGEIRFFTNNGDDRRGFLKFDFFKTPLFILFAGMALSSVLFLCENIYFRRHKLFALMARWKNNSKN</sequence>
<comment type="subcellular location">
    <subcellularLocation>
        <location evidence="1">Cell membrane</location>
        <topology evidence="1">Multi-pass membrane protein</topology>
    </subcellularLocation>
</comment>
<keyword evidence="2" id="KW-1003">Cell membrane</keyword>
<keyword evidence="10" id="KW-1185">Reference proteome</keyword>
<dbReference type="Proteomes" id="UP000095300">
    <property type="component" value="Unassembled WGS sequence"/>
</dbReference>
<dbReference type="InterPro" id="IPR052192">
    <property type="entry name" value="Insect_Ionotropic_Sensory_Rcpt"/>
</dbReference>
<evidence type="ECO:0000313" key="9">
    <source>
        <dbReference type="EnsemblMetazoa" id="SCAU010460-PA"/>
    </source>
</evidence>
<dbReference type="PANTHER" id="PTHR42643:SF39">
    <property type="entry name" value="IONOTROPIC RECEPTOR 56A-RELATED"/>
    <property type="match status" value="1"/>
</dbReference>
<dbReference type="Gene3D" id="1.10.287.70">
    <property type="match status" value="1"/>
</dbReference>
<feature type="transmembrane region" description="Helical" evidence="8">
    <location>
        <begin position="446"/>
        <end position="467"/>
    </location>
</feature>
<evidence type="ECO:0000256" key="8">
    <source>
        <dbReference type="SAM" id="Phobius"/>
    </source>
</evidence>
<evidence type="ECO:0000256" key="1">
    <source>
        <dbReference type="ARBA" id="ARBA00004651"/>
    </source>
</evidence>
<reference evidence="9" key="1">
    <citation type="submission" date="2020-05" db="UniProtKB">
        <authorList>
            <consortium name="EnsemblMetazoa"/>
        </authorList>
    </citation>
    <scope>IDENTIFICATION</scope>
    <source>
        <strain evidence="9">USDA</strain>
    </source>
</reference>
<feature type="transmembrane region" description="Helical" evidence="8">
    <location>
        <begin position="197"/>
        <end position="214"/>
    </location>
</feature>
<feature type="transmembrane region" description="Helical" evidence="8">
    <location>
        <begin position="254"/>
        <end position="272"/>
    </location>
</feature>
<evidence type="ECO:0000313" key="10">
    <source>
        <dbReference type="Proteomes" id="UP000095300"/>
    </source>
</evidence>
<proteinExistence type="predicted"/>
<dbReference type="GO" id="GO:0005886">
    <property type="term" value="C:plasma membrane"/>
    <property type="evidence" value="ECO:0007669"/>
    <property type="project" value="UniProtKB-SubCell"/>
</dbReference>
<keyword evidence="6" id="KW-0675">Receptor</keyword>
<evidence type="ECO:0000256" key="4">
    <source>
        <dbReference type="ARBA" id="ARBA00022989"/>
    </source>
</evidence>
<organism evidence="9 10">
    <name type="scientific">Stomoxys calcitrans</name>
    <name type="common">Stable fly</name>
    <name type="synonym">Conops calcitrans</name>
    <dbReference type="NCBI Taxonomy" id="35570"/>
    <lineage>
        <taxon>Eukaryota</taxon>
        <taxon>Metazoa</taxon>
        <taxon>Ecdysozoa</taxon>
        <taxon>Arthropoda</taxon>
        <taxon>Hexapoda</taxon>
        <taxon>Insecta</taxon>
        <taxon>Pterygota</taxon>
        <taxon>Neoptera</taxon>
        <taxon>Endopterygota</taxon>
        <taxon>Diptera</taxon>
        <taxon>Brachycera</taxon>
        <taxon>Muscomorpha</taxon>
        <taxon>Muscoidea</taxon>
        <taxon>Muscidae</taxon>
        <taxon>Stomoxys</taxon>
    </lineage>
</organism>
<dbReference type="AlphaFoldDB" id="A0A1I8PRK4"/>
<evidence type="ECO:0000256" key="2">
    <source>
        <dbReference type="ARBA" id="ARBA00022475"/>
    </source>
</evidence>
<evidence type="ECO:0000256" key="5">
    <source>
        <dbReference type="ARBA" id="ARBA00023136"/>
    </source>
</evidence>
<dbReference type="PANTHER" id="PTHR42643">
    <property type="entry name" value="IONOTROPIC RECEPTOR 20A-RELATED"/>
    <property type="match status" value="1"/>
</dbReference>
<dbReference type="EnsemblMetazoa" id="SCAU010460-RA">
    <property type="protein sequence ID" value="SCAU010460-PA"/>
    <property type="gene ID" value="SCAU010460"/>
</dbReference>
<name>A0A1I8PRK4_STOCA</name>
<accession>A0A1I8PRK4</accession>
<keyword evidence="5 8" id="KW-0472">Membrane</keyword>
<dbReference type="VEuPathDB" id="VectorBase:SCAU010460"/>
<keyword evidence="4 8" id="KW-1133">Transmembrane helix</keyword>
<dbReference type="SUPFAM" id="SSF53850">
    <property type="entry name" value="Periplasmic binding protein-like II"/>
    <property type="match status" value="1"/>
</dbReference>
<evidence type="ECO:0000256" key="6">
    <source>
        <dbReference type="ARBA" id="ARBA00023170"/>
    </source>
</evidence>
<evidence type="ECO:0008006" key="11">
    <source>
        <dbReference type="Google" id="ProtNLM"/>
    </source>
</evidence>
<protein>
    <recommendedName>
        <fullName evidence="11">Ionotropic glutamate receptor C-terminal domain-containing protein</fullName>
    </recommendedName>
</protein>
<keyword evidence="7" id="KW-0325">Glycoprotein</keyword>
<evidence type="ECO:0000256" key="7">
    <source>
        <dbReference type="ARBA" id="ARBA00023180"/>
    </source>
</evidence>